<gene>
    <name evidence="1" type="ORF">BV25DRAFT_1817743</name>
</gene>
<reference evidence="1" key="2">
    <citation type="journal article" date="2022" name="New Phytol.">
        <title>Evolutionary transition to the ectomycorrhizal habit in the genomes of a hyperdiverse lineage of mushroom-forming fungi.</title>
        <authorList>
            <person name="Looney B."/>
            <person name="Miyauchi S."/>
            <person name="Morin E."/>
            <person name="Drula E."/>
            <person name="Courty P.E."/>
            <person name="Kohler A."/>
            <person name="Kuo A."/>
            <person name="LaButti K."/>
            <person name="Pangilinan J."/>
            <person name="Lipzen A."/>
            <person name="Riley R."/>
            <person name="Andreopoulos W."/>
            <person name="He G."/>
            <person name="Johnson J."/>
            <person name="Nolan M."/>
            <person name="Tritt A."/>
            <person name="Barry K.W."/>
            <person name="Grigoriev I.V."/>
            <person name="Nagy L.G."/>
            <person name="Hibbett D."/>
            <person name="Henrissat B."/>
            <person name="Matheny P.B."/>
            <person name="Labbe J."/>
            <person name="Martin F.M."/>
        </authorList>
    </citation>
    <scope>NUCLEOTIDE SEQUENCE</scope>
    <source>
        <strain evidence="1">HHB10654</strain>
    </source>
</reference>
<dbReference type="EMBL" id="MU277187">
    <property type="protein sequence ID" value="KAI0068830.1"/>
    <property type="molecule type" value="Genomic_DNA"/>
</dbReference>
<reference evidence="1" key="1">
    <citation type="submission" date="2021-03" db="EMBL/GenBank/DDBJ databases">
        <authorList>
            <consortium name="DOE Joint Genome Institute"/>
            <person name="Ahrendt S."/>
            <person name="Looney B.P."/>
            <person name="Miyauchi S."/>
            <person name="Morin E."/>
            <person name="Drula E."/>
            <person name="Courty P.E."/>
            <person name="Chicoki N."/>
            <person name="Fauchery L."/>
            <person name="Kohler A."/>
            <person name="Kuo A."/>
            <person name="Labutti K."/>
            <person name="Pangilinan J."/>
            <person name="Lipzen A."/>
            <person name="Riley R."/>
            <person name="Andreopoulos W."/>
            <person name="He G."/>
            <person name="Johnson J."/>
            <person name="Barry K.W."/>
            <person name="Grigoriev I.V."/>
            <person name="Nagy L."/>
            <person name="Hibbett D."/>
            <person name="Henrissat B."/>
            <person name="Matheny P.B."/>
            <person name="Labbe J."/>
            <person name="Martin F."/>
        </authorList>
    </citation>
    <scope>NUCLEOTIDE SEQUENCE</scope>
    <source>
        <strain evidence="1">HHB10654</strain>
    </source>
</reference>
<organism evidence="1 2">
    <name type="scientific">Artomyces pyxidatus</name>
    <dbReference type="NCBI Taxonomy" id="48021"/>
    <lineage>
        <taxon>Eukaryota</taxon>
        <taxon>Fungi</taxon>
        <taxon>Dikarya</taxon>
        <taxon>Basidiomycota</taxon>
        <taxon>Agaricomycotina</taxon>
        <taxon>Agaricomycetes</taxon>
        <taxon>Russulales</taxon>
        <taxon>Auriscalpiaceae</taxon>
        <taxon>Artomyces</taxon>
    </lineage>
</organism>
<dbReference type="Proteomes" id="UP000814140">
    <property type="component" value="Unassembled WGS sequence"/>
</dbReference>
<evidence type="ECO:0000313" key="1">
    <source>
        <dbReference type="EMBL" id="KAI0068830.1"/>
    </source>
</evidence>
<protein>
    <submittedName>
        <fullName evidence="1">Uncharacterized protein</fullName>
    </submittedName>
</protein>
<name>A0ACB8TKC7_9AGAM</name>
<keyword evidence="2" id="KW-1185">Reference proteome</keyword>
<sequence>MSRRLLAVSPLARRPSAAFAVPLARYSDNASSQRASPRAQALAIFASTFAGGVTAAYFLWPSEYRGAPTFNNRTLSPSHFTPVTVTASEPCGPDLKLLTLAIPPHALPSPSDASILSPVWSVFIKDDDIQVERPYTPLEGIDDQGCIKLWVKKYPKGEVGRWLHAKDVGESLELRGPLRTFPFYKGTWDEVVKISGGTGFSPFYQLLHRELLQDSARSRSTRFTLLHGSPSSAELPPPAYLQPLLKMAEEHPERLRIGLYVESQTTSPSTYHRLQTGRIDKAAIERALGLSSSSTHAWWRRLFRLDVQKPEDRDFLRKNVLVLVCGPEPYVLQSCKLVSNSHRHAG</sequence>
<evidence type="ECO:0000313" key="2">
    <source>
        <dbReference type="Proteomes" id="UP000814140"/>
    </source>
</evidence>
<comment type="caution">
    <text evidence="1">The sequence shown here is derived from an EMBL/GenBank/DDBJ whole genome shotgun (WGS) entry which is preliminary data.</text>
</comment>
<accession>A0ACB8TKC7</accession>
<proteinExistence type="predicted"/>